<sequence length="233" mass="25427">MDNSRTSSATLSDSEIVMLASDSTQSNQLYAESLQCNVPRGRRPLRDRTLSVNNSSFNIQRSRKGVGLNPSSRTIVGYDGTVMHNTIQSNADRATLIGSNTTPSHYTSQNIGVRSIERGSTGHHHSSTSNALLNNVSSSTYGNENSNPTGQRVLFWDCGNAEYVYDLLIPVAADPVAAVVSSTYPRIASRVTSRRGLRFYVDNGGKCDDTLTRNVVYKEVTVVIQDMQSTRKG</sequence>
<reference evidence="1 2" key="2">
    <citation type="journal article" date="2022" name="Mol. Ecol. Resour.">
        <title>The genomes of chicory, endive, great burdock and yacon provide insights into Asteraceae paleo-polyploidization history and plant inulin production.</title>
        <authorList>
            <person name="Fan W."/>
            <person name="Wang S."/>
            <person name="Wang H."/>
            <person name="Wang A."/>
            <person name="Jiang F."/>
            <person name="Liu H."/>
            <person name="Zhao H."/>
            <person name="Xu D."/>
            <person name="Zhang Y."/>
        </authorList>
    </citation>
    <scope>NUCLEOTIDE SEQUENCE [LARGE SCALE GENOMIC DNA]</scope>
    <source>
        <strain evidence="2">cv. Yunnan</strain>
        <tissue evidence="1">Leaves</tissue>
    </source>
</reference>
<evidence type="ECO:0000313" key="1">
    <source>
        <dbReference type="EMBL" id="KAI3785688.1"/>
    </source>
</evidence>
<accession>A0ACB9GRI2</accession>
<name>A0ACB9GRI2_9ASTR</name>
<dbReference type="Proteomes" id="UP001056120">
    <property type="component" value="Linkage Group LG14"/>
</dbReference>
<keyword evidence="2" id="KW-1185">Reference proteome</keyword>
<gene>
    <name evidence="1" type="ORF">L1987_44812</name>
</gene>
<protein>
    <submittedName>
        <fullName evidence="1">Uncharacterized protein</fullName>
    </submittedName>
</protein>
<evidence type="ECO:0000313" key="2">
    <source>
        <dbReference type="Proteomes" id="UP001056120"/>
    </source>
</evidence>
<reference evidence="2" key="1">
    <citation type="journal article" date="2022" name="Mol. Ecol. Resour.">
        <title>The genomes of chicory, endive, great burdock and yacon provide insights into Asteraceae palaeo-polyploidization history and plant inulin production.</title>
        <authorList>
            <person name="Fan W."/>
            <person name="Wang S."/>
            <person name="Wang H."/>
            <person name="Wang A."/>
            <person name="Jiang F."/>
            <person name="Liu H."/>
            <person name="Zhao H."/>
            <person name="Xu D."/>
            <person name="Zhang Y."/>
        </authorList>
    </citation>
    <scope>NUCLEOTIDE SEQUENCE [LARGE SCALE GENOMIC DNA]</scope>
    <source>
        <strain evidence="2">cv. Yunnan</strain>
    </source>
</reference>
<comment type="caution">
    <text evidence="1">The sequence shown here is derived from an EMBL/GenBank/DDBJ whole genome shotgun (WGS) entry which is preliminary data.</text>
</comment>
<dbReference type="EMBL" id="CM042031">
    <property type="protein sequence ID" value="KAI3785688.1"/>
    <property type="molecule type" value="Genomic_DNA"/>
</dbReference>
<organism evidence="1 2">
    <name type="scientific">Smallanthus sonchifolius</name>
    <dbReference type="NCBI Taxonomy" id="185202"/>
    <lineage>
        <taxon>Eukaryota</taxon>
        <taxon>Viridiplantae</taxon>
        <taxon>Streptophyta</taxon>
        <taxon>Embryophyta</taxon>
        <taxon>Tracheophyta</taxon>
        <taxon>Spermatophyta</taxon>
        <taxon>Magnoliopsida</taxon>
        <taxon>eudicotyledons</taxon>
        <taxon>Gunneridae</taxon>
        <taxon>Pentapetalae</taxon>
        <taxon>asterids</taxon>
        <taxon>campanulids</taxon>
        <taxon>Asterales</taxon>
        <taxon>Asteraceae</taxon>
        <taxon>Asteroideae</taxon>
        <taxon>Heliantheae alliance</taxon>
        <taxon>Millerieae</taxon>
        <taxon>Smallanthus</taxon>
    </lineage>
</organism>
<proteinExistence type="predicted"/>